<accession>A0A6J5W179</accession>
<dbReference type="Proteomes" id="UP000507245">
    <property type="component" value="Unassembled WGS sequence"/>
</dbReference>
<evidence type="ECO:0000313" key="1">
    <source>
        <dbReference type="EMBL" id="CAB4293732.1"/>
    </source>
</evidence>
<protein>
    <submittedName>
        <fullName evidence="1">Uncharacterized protein</fullName>
    </submittedName>
</protein>
<dbReference type="AlphaFoldDB" id="A0A6J5W179"/>
<name>A0A6J5W179_PRUAR</name>
<reference evidence="2" key="1">
    <citation type="journal article" date="2020" name="Genome Biol.">
        <title>Gamete binning: chromosome-level and haplotype-resolved genome assembly enabled by high-throughput single-cell sequencing of gamete genomes.</title>
        <authorList>
            <person name="Campoy J.A."/>
            <person name="Sun H."/>
            <person name="Goel M."/>
            <person name="Jiao W.-B."/>
            <person name="Folz-Donahue K."/>
            <person name="Wang N."/>
            <person name="Rubio M."/>
            <person name="Liu C."/>
            <person name="Kukat C."/>
            <person name="Ruiz D."/>
            <person name="Huettel B."/>
            <person name="Schneeberger K."/>
        </authorList>
    </citation>
    <scope>NUCLEOTIDE SEQUENCE [LARGE SCALE GENOMIC DNA]</scope>
    <source>
        <strain evidence="2">cv. Rojo Pasion</strain>
    </source>
</reference>
<dbReference type="EMBL" id="CAEKKB010000001">
    <property type="protein sequence ID" value="CAB4293732.1"/>
    <property type="molecule type" value="Genomic_DNA"/>
</dbReference>
<sequence>MGAEGKGDAEGTRVLKGRNAYQDLSWKEVGFGPLVKMWHGATPWASKLVYGAWPFVGHPKLW</sequence>
<organism evidence="1 2">
    <name type="scientific">Prunus armeniaca</name>
    <name type="common">Apricot</name>
    <name type="synonym">Armeniaca vulgaris</name>
    <dbReference type="NCBI Taxonomy" id="36596"/>
    <lineage>
        <taxon>Eukaryota</taxon>
        <taxon>Viridiplantae</taxon>
        <taxon>Streptophyta</taxon>
        <taxon>Embryophyta</taxon>
        <taxon>Tracheophyta</taxon>
        <taxon>Spermatophyta</taxon>
        <taxon>Magnoliopsida</taxon>
        <taxon>eudicotyledons</taxon>
        <taxon>Gunneridae</taxon>
        <taxon>Pentapetalae</taxon>
        <taxon>rosids</taxon>
        <taxon>fabids</taxon>
        <taxon>Rosales</taxon>
        <taxon>Rosaceae</taxon>
        <taxon>Amygdaloideae</taxon>
        <taxon>Amygdaleae</taxon>
        <taxon>Prunus</taxon>
    </lineage>
</organism>
<evidence type="ECO:0000313" key="2">
    <source>
        <dbReference type="Proteomes" id="UP000507245"/>
    </source>
</evidence>
<keyword evidence="2" id="KW-1185">Reference proteome</keyword>
<proteinExistence type="predicted"/>
<gene>
    <name evidence="1" type="ORF">ORAREDHAP_LOCUS2893</name>
</gene>